<evidence type="ECO:0000313" key="1">
    <source>
        <dbReference type="EMBL" id="SNS20304.1"/>
    </source>
</evidence>
<gene>
    <name evidence="1" type="ORF">SAMN06296052_10397</name>
</gene>
<sequence>MKMQYLSFFRSLFGAKEQPSGAGKPKRVIITSSSQPEVLHKRMREKEMSHGETVKADLSPVRLERSYGKMVMYFCPMKSIEVLETLSPGDGGSIPALAKVEGLTIPKDFKPGLYKLKNVTVTSNGTMQVKATEQTTWEVAEVEWV</sequence>
<dbReference type="OrthoDB" id="662375at2"/>
<organism evidence="1 2">
    <name type="scientific">Pontibacter ummariensis</name>
    <dbReference type="NCBI Taxonomy" id="1610492"/>
    <lineage>
        <taxon>Bacteria</taxon>
        <taxon>Pseudomonadati</taxon>
        <taxon>Bacteroidota</taxon>
        <taxon>Cytophagia</taxon>
        <taxon>Cytophagales</taxon>
        <taxon>Hymenobacteraceae</taxon>
        <taxon>Pontibacter</taxon>
    </lineage>
</organism>
<dbReference type="AlphaFoldDB" id="A0A239CLC7"/>
<protein>
    <submittedName>
        <fullName evidence="1">Uncharacterized protein</fullName>
    </submittedName>
</protein>
<proteinExistence type="predicted"/>
<reference evidence="2" key="1">
    <citation type="submission" date="2017-06" db="EMBL/GenBank/DDBJ databases">
        <authorList>
            <person name="Varghese N."/>
            <person name="Submissions S."/>
        </authorList>
    </citation>
    <scope>NUCLEOTIDE SEQUENCE [LARGE SCALE GENOMIC DNA]</scope>
    <source>
        <strain evidence="2">NKM1</strain>
    </source>
</reference>
<name>A0A239CLC7_9BACT</name>
<accession>A0A239CLC7</accession>
<dbReference type="Proteomes" id="UP000198432">
    <property type="component" value="Unassembled WGS sequence"/>
</dbReference>
<dbReference type="EMBL" id="FZOQ01000003">
    <property type="protein sequence ID" value="SNS20304.1"/>
    <property type="molecule type" value="Genomic_DNA"/>
</dbReference>
<evidence type="ECO:0000313" key="2">
    <source>
        <dbReference type="Proteomes" id="UP000198432"/>
    </source>
</evidence>
<keyword evidence="2" id="KW-1185">Reference proteome</keyword>